<evidence type="ECO:0000313" key="2">
    <source>
        <dbReference type="EMBL" id="MCS7477831.1"/>
    </source>
</evidence>
<dbReference type="EMBL" id="JANYMP010000005">
    <property type="protein sequence ID" value="MCS7477831.1"/>
    <property type="molecule type" value="Genomic_DNA"/>
</dbReference>
<dbReference type="SUPFAM" id="SSF55729">
    <property type="entry name" value="Acyl-CoA N-acyltransferases (Nat)"/>
    <property type="match status" value="1"/>
</dbReference>
<keyword evidence="2" id="KW-0012">Acyltransferase</keyword>
<dbReference type="Proteomes" id="UP001141259">
    <property type="component" value="Unassembled WGS sequence"/>
</dbReference>
<dbReference type="Pfam" id="PF13480">
    <property type="entry name" value="Acetyltransf_6"/>
    <property type="match status" value="1"/>
</dbReference>
<dbReference type="PROSITE" id="PS51186">
    <property type="entry name" value="GNAT"/>
    <property type="match status" value="1"/>
</dbReference>
<dbReference type="InterPro" id="IPR000182">
    <property type="entry name" value="GNAT_dom"/>
</dbReference>
<keyword evidence="2" id="KW-0808">Transferase</keyword>
<dbReference type="AlphaFoldDB" id="A0A9X2VJM4"/>
<evidence type="ECO:0000259" key="1">
    <source>
        <dbReference type="PROSITE" id="PS51186"/>
    </source>
</evidence>
<protein>
    <submittedName>
        <fullName evidence="2">GNAT family N-acetyltransferase</fullName>
        <ecNumber evidence="2">2.3.1.-</ecNumber>
    </submittedName>
</protein>
<organism evidence="2 3">
    <name type="scientific">Umezawaea endophytica</name>
    <dbReference type="NCBI Taxonomy" id="1654476"/>
    <lineage>
        <taxon>Bacteria</taxon>
        <taxon>Bacillati</taxon>
        <taxon>Actinomycetota</taxon>
        <taxon>Actinomycetes</taxon>
        <taxon>Pseudonocardiales</taxon>
        <taxon>Pseudonocardiaceae</taxon>
        <taxon>Umezawaea</taxon>
    </lineage>
</organism>
<comment type="caution">
    <text evidence="2">The sequence shown here is derived from an EMBL/GenBank/DDBJ whole genome shotgun (WGS) entry which is preliminary data.</text>
</comment>
<dbReference type="CDD" id="cd04301">
    <property type="entry name" value="NAT_SF"/>
    <property type="match status" value="1"/>
</dbReference>
<reference evidence="2" key="1">
    <citation type="submission" date="2022-08" db="EMBL/GenBank/DDBJ databases">
        <authorList>
            <person name="Tistechok S."/>
            <person name="Samborskyy M."/>
            <person name="Roman I."/>
        </authorList>
    </citation>
    <scope>NUCLEOTIDE SEQUENCE</scope>
    <source>
        <strain evidence="2">DSM 103496</strain>
    </source>
</reference>
<dbReference type="GO" id="GO:0016747">
    <property type="term" value="F:acyltransferase activity, transferring groups other than amino-acyl groups"/>
    <property type="evidence" value="ECO:0007669"/>
    <property type="project" value="InterPro"/>
</dbReference>
<accession>A0A9X2VJM4</accession>
<dbReference type="Gene3D" id="3.40.630.30">
    <property type="match status" value="1"/>
</dbReference>
<keyword evidence="3" id="KW-1185">Reference proteome</keyword>
<feature type="domain" description="N-acetyltransferase" evidence="1">
    <location>
        <begin position="80"/>
        <end position="236"/>
    </location>
</feature>
<sequence>MKVVFAECAPHYDTHLAPYQVLGFPDEGESAATAFGHGMLPSNREMTRFYLARSVRVDLARYVETKRERYVGRQCGGLRRDFRPRALLDRQDEWVDLCLRYMNGSPQWESRRDGRFEPPDVVARLDMPMTTHVVTLTDTADGTPAALALLYVEAPVAYYAVAFYDERYRSVSIGSHLMSQALAAARDLGLTHVYLGTCYYEGALYKTRFNGMEFFDGVRWSDDREKLHLLLDQQDKLRERHVFEHPPYVTATGPPSAQDATLLLTGVRNSRDHLAPEEER</sequence>
<dbReference type="InterPro" id="IPR016181">
    <property type="entry name" value="Acyl_CoA_acyltransferase"/>
</dbReference>
<proteinExistence type="predicted"/>
<name>A0A9X2VJM4_9PSEU</name>
<evidence type="ECO:0000313" key="3">
    <source>
        <dbReference type="Proteomes" id="UP001141259"/>
    </source>
</evidence>
<gene>
    <name evidence="2" type="ORF">NZH93_13280</name>
</gene>
<dbReference type="InterPro" id="IPR038740">
    <property type="entry name" value="BioF2-like_GNAT_dom"/>
</dbReference>
<dbReference type="EC" id="2.3.1.-" evidence="2"/>
<dbReference type="RefSeq" id="WP_259623340.1">
    <property type="nucleotide sequence ID" value="NZ_JANYMP010000005.1"/>
</dbReference>